<dbReference type="SUPFAM" id="SSF81342">
    <property type="entry name" value="Transmembrane di-heme cytochromes"/>
    <property type="match status" value="1"/>
</dbReference>
<name>A0A538SIG5_UNCEI</name>
<dbReference type="Proteomes" id="UP000320184">
    <property type="component" value="Unassembled WGS sequence"/>
</dbReference>
<feature type="transmembrane region" description="Helical" evidence="1">
    <location>
        <begin position="30"/>
        <end position="51"/>
    </location>
</feature>
<keyword evidence="1" id="KW-0812">Transmembrane</keyword>
<dbReference type="AlphaFoldDB" id="A0A538SIG5"/>
<dbReference type="GO" id="GO:0022904">
    <property type="term" value="P:respiratory electron transport chain"/>
    <property type="evidence" value="ECO:0007669"/>
    <property type="project" value="InterPro"/>
</dbReference>
<reference evidence="2 3" key="1">
    <citation type="journal article" date="2019" name="Nat. Microbiol.">
        <title>Mediterranean grassland soil C-N compound turnover is dependent on rainfall and depth, and is mediated by genomically divergent microorganisms.</title>
        <authorList>
            <person name="Diamond S."/>
            <person name="Andeer P.F."/>
            <person name="Li Z."/>
            <person name="Crits-Christoph A."/>
            <person name="Burstein D."/>
            <person name="Anantharaman K."/>
            <person name="Lane K.R."/>
            <person name="Thomas B.C."/>
            <person name="Pan C."/>
            <person name="Northen T.R."/>
            <person name="Banfield J.F."/>
        </authorList>
    </citation>
    <scope>NUCLEOTIDE SEQUENCE [LARGE SCALE GENOMIC DNA]</scope>
    <source>
        <strain evidence="2">WS_3</strain>
    </source>
</reference>
<feature type="transmembrane region" description="Helical" evidence="1">
    <location>
        <begin position="63"/>
        <end position="81"/>
    </location>
</feature>
<proteinExistence type="predicted"/>
<dbReference type="EMBL" id="VBOT01000079">
    <property type="protein sequence ID" value="TMQ51159.1"/>
    <property type="molecule type" value="Genomic_DNA"/>
</dbReference>
<sequence length="172" mass="18427">MSPSDPLLALASDKRRAPPEFRARRLTAPLFVALGALLAIEAVGGMVLFFARLTWSSRPGEALHVWCGIGLTLVYAVYQWRHWSRVAPFRARFDYLLGLLAALSMALVNATGLWLGAVWLLERAPGGGSGRPAAPLLTALHDVGSMLVLTFVGAHVGAVLMRDRRAGDPTGG</sequence>
<evidence type="ECO:0008006" key="4">
    <source>
        <dbReference type="Google" id="ProtNLM"/>
    </source>
</evidence>
<dbReference type="InterPro" id="IPR016174">
    <property type="entry name" value="Di-haem_cyt_TM"/>
</dbReference>
<protein>
    <recommendedName>
        <fullName evidence="4">Cytochrome b561 bacterial/Ni-hydrogenase domain-containing protein</fullName>
    </recommendedName>
</protein>
<evidence type="ECO:0000313" key="2">
    <source>
        <dbReference type="EMBL" id="TMQ51159.1"/>
    </source>
</evidence>
<feature type="transmembrane region" description="Helical" evidence="1">
    <location>
        <begin position="93"/>
        <end position="119"/>
    </location>
</feature>
<dbReference type="GO" id="GO:0016020">
    <property type="term" value="C:membrane"/>
    <property type="evidence" value="ECO:0007669"/>
    <property type="project" value="InterPro"/>
</dbReference>
<keyword evidence="1" id="KW-0472">Membrane</keyword>
<evidence type="ECO:0000313" key="3">
    <source>
        <dbReference type="Proteomes" id="UP000320184"/>
    </source>
</evidence>
<feature type="transmembrane region" description="Helical" evidence="1">
    <location>
        <begin position="139"/>
        <end position="160"/>
    </location>
</feature>
<comment type="caution">
    <text evidence="2">The sequence shown here is derived from an EMBL/GenBank/DDBJ whole genome shotgun (WGS) entry which is preliminary data.</text>
</comment>
<accession>A0A538SIG5</accession>
<gene>
    <name evidence="2" type="ORF">E6K73_06455</name>
</gene>
<organism evidence="2 3">
    <name type="scientific">Eiseniibacteriota bacterium</name>
    <dbReference type="NCBI Taxonomy" id="2212470"/>
    <lineage>
        <taxon>Bacteria</taxon>
        <taxon>Candidatus Eiseniibacteriota</taxon>
    </lineage>
</organism>
<evidence type="ECO:0000256" key="1">
    <source>
        <dbReference type="SAM" id="Phobius"/>
    </source>
</evidence>
<keyword evidence="1" id="KW-1133">Transmembrane helix</keyword>